<reference evidence="2" key="1">
    <citation type="journal article" date="2020" name="mSystems">
        <title>Genome- and Community-Level Interaction Insights into Carbon Utilization and Element Cycling Functions of Hydrothermarchaeota in Hydrothermal Sediment.</title>
        <authorList>
            <person name="Zhou Z."/>
            <person name="Liu Y."/>
            <person name="Xu W."/>
            <person name="Pan J."/>
            <person name="Luo Z.H."/>
            <person name="Li M."/>
        </authorList>
    </citation>
    <scope>NUCLEOTIDE SEQUENCE [LARGE SCALE GENOMIC DNA]</scope>
    <source>
        <strain evidence="2">SpSt-735</strain>
    </source>
</reference>
<gene>
    <name evidence="2" type="ORF">ENV17_00895</name>
</gene>
<dbReference type="GO" id="GO:0008654">
    <property type="term" value="P:phospholipid biosynthetic process"/>
    <property type="evidence" value="ECO:0007669"/>
    <property type="project" value="InterPro"/>
</dbReference>
<dbReference type="SUPFAM" id="SSF51735">
    <property type="entry name" value="NAD(P)-binding Rossmann-fold domains"/>
    <property type="match status" value="1"/>
</dbReference>
<protein>
    <submittedName>
        <fullName evidence="2">Myo-inositol-1-phosphate synthase</fullName>
    </submittedName>
</protein>
<dbReference type="InterPro" id="IPR052199">
    <property type="entry name" value="MIPS"/>
</dbReference>
<dbReference type="Gene3D" id="3.30.360.10">
    <property type="entry name" value="Dihydrodipicolinate Reductase, domain 2"/>
    <property type="match status" value="1"/>
</dbReference>
<dbReference type="EMBL" id="DTFI01000023">
    <property type="protein sequence ID" value="HGI42930.1"/>
    <property type="molecule type" value="Genomic_DNA"/>
</dbReference>
<dbReference type="GO" id="GO:0006021">
    <property type="term" value="P:inositol biosynthetic process"/>
    <property type="evidence" value="ECO:0007669"/>
    <property type="project" value="InterPro"/>
</dbReference>
<evidence type="ECO:0000259" key="1">
    <source>
        <dbReference type="Pfam" id="PF01658"/>
    </source>
</evidence>
<organism evidence="2">
    <name type="scientific">Thermofilum pendens</name>
    <dbReference type="NCBI Taxonomy" id="2269"/>
    <lineage>
        <taxon>Archaea</taxon>
        <taxon>Thermoproteota</taxon>
        <taxon>Thermoprotei</taxon>
        <taxon>Thermofilales</taxon>
        <taxon>Thermofilaceae</taxon>
        <taxon>Thermofilum</taxon>
    </lineage>
</organism>
<dbReference type="SUPFAM" id="SSF55347">
    <property type="entry name" value="Glyceraldehyde-3-phosphate dehydrogenase-like, C-terminal domain"/>
    <property type="match status" value="1"/>
</dbReference>
<dbReference type="Gene3D" id="3.40.50.720">
    <property type="entry name" value="NAD(P)-binding Rossmann-like Domain"/>
    <property type="match status" value="1"/>
</dbReference>
<proteinExistence type="predicted"/>
<dbReference type="PANTHER" id="PTHR43125">
    <property type="entry name" value="INOSITOL-3-PHOSPHATE SYNTHASE"/>
    <property type="match status" value="1"/>
</dbReference>
<sequence>MVKVAVLGQGYAATVFAWGLARLKKGLAEPWGVPLAGVDFGVPIESLEIVASFDVDSSKVGRSLYEIARSYGLEPEPELREVVVSPGLRLKSTPSFIKTAALDDGRPLGDALERFREALDDAKPDVVIDTTTTVRSKPFFTREEVERGVAEGSLPHSQVYAYLVLGRRGLAYVNAQPAHVACSPALVELAAEAGSLVLGDDAATGATPLTADLAEHLAERNRRVLSIAQFNIGGNTDFLSLTEPERNLAKEETKSSFLRDILGYEPPHFIRPTGYLEPLGDKKFVAMHIQWLSFGGFMDELVVNLRINDSPALAGYLVDLARLAYASLKAGVRGTAPEVNMFYMKRPGPLGTRCKAKILAYRDLLSFVERQLARPLQP</sequence>
<name>A0A7C4FE68_THEPE</name>
<feature type="domain" description="Myo-inositol-1-phosphate synthase GAPDH-like" evidence="1">
    <location>
        <begin position="205"/>
        <end position="310"/>
    </location>
</feature>
<dbReference type="GO" id="GO:0004512">
    <property type="term" value="F:inositol-3-phosphate synthase activity"/>
    <property type="evidence" value="ECO:0007669"/>
    <property type="project" value="InterPro"/>
</dbReference>
<dbReference type="AlphaFoldDB" id="A0A7C4FE68"/>
<dbReference type="Pfam" id="PF01658">
    <property type="entry name" value="Inos-1-P_synth"/>
    <property type="match status" value="1"/>
</dbReference>
<dbReference type="InterPro" id="IPR036291">
    <property type="entry name" value="NAD(P)-bd_dom_sf"/>
</dbReference>
<accession>A0A7C4FE68</accession>
<dbReference type="InterPro" id="IPR013021">
    <property type="entry name" value="Myo-inos-1-P_Synthase_GAPDH"/>
</dbReference>
<comment type="caution">
    <text evidence="2">The sequence shown here is derived from an EMBL/GenBank/DDBJ whole genome shotgun (WGS) entry which is preliminary data.</text>
</comment>
<evidence type="ECO:0000313" key="2">
    <source>
        <dbReference type="EMBL" id="HGI42930.1"/>
    </source>
</evidence>
<dbReference type="PANTHER" id="PTHR43125:SF1">
    <property type="entry name" value="INOSITOL-3-PHOSPHATE SYNTHASE"/>
    <property type="match status" value="1"/>
</dbReference>